<gene>
    <name evidence="1" type="ORF">EJQ19_24980</name>
</gene>
<dbReference type="AlphaFoldDB" id="A0A3S0BI07"/>
<reference evidence="1 2" key="1">
    <citation type="submission" date="2018-12" db="EMBL/GenBank/DDBJ databases">
        <title>Bacillus ochoae sp. nov., Paenibacillus whitsoniae sp. nov., Paenibacillus spiritus sp. nov. Isolated from the Mars Exploration Rover during spacecraft assembly.</title>
        <authorList>
            <person name="Seuylemezian A."/>
            <person name="Vaishampayan P."/>
        </authorList>
    </citation>
    <scope>NUCLEOTIDE SEQUENCE [LARGE SCALE GENOMIC DNA]</scope>
    <source>
        <strain evidence="1 2">MER 54</strain>
    </source>
</reference>
<dbReference type="EMBL" id="RXHU01000082">
    <property type="protein sequence ID" value="RTE05481.1"/>
    <property type="molecule type" value="Genomic_DNA"/>
</dbReference>
<keyword evidence="2" id="KW-1185">Reference proteome</keyword>
<proteinExistence type="predicted"/>
<dbReference type="OrthoDB" id="2680689at2"/>
<evidence type="ECO:0000313" key="1">
    <source>
        <dbReference type="EMBL" id="RTE05481.1"/>
    </source>
</evidence>
<accession>A0A3S0BI07</accession>
<sequence length="153" mass="16733">MKAVIYSGSYVVGFHESPDTEEFDALGTEYDLMEELPEIVITPPPQGYIVKRLGYNDYALEAVPPAPKSENELLREENEEIKAKISDIEAASDAALLGVADAYEQQMAANSQREQEGVDALLGIAEVYELVLSQQDLITQLQARIAQLEGGTA</sequence>
<evidence type="ECO:0008006" key="3">
    <source>
        <dbReference type="Google" id="ProtNLM"/>
    </source>
</evidence>
<evidence type="ECO:0000313" key="2">
    <source>
        <dbReference type="Proteomes" id="UP000276128"/>
    </source>
</evidence>
<dbReference type="Proteomes" id="UP000276128">
    <property type="component" value="Unassembled WGS sequence"/>
</dbReference>
<dbReference type="RefSeq" id="WP_126143953.1">
    <property type="nucleotide sequence ID" value="NZ_RXHU01000082.1"/>
</dbReference>
<name>A0A3S0BI07_9BACL</name>
<comment type="caution">
    <text evidence="1">The sequence shown here is derived from an EMBL/GenBank/DDBJ whole genome shotgun (WGS) entry which is preliminary data.</text>
</comment>
<organism evidence="1 2">
    <name type="scientific">Paenibacillus whitsoniae</name>
    <dbReference type="NCBI Taxonomy" id="2496558"/>
    <lineage>
        <taxon>Bacteria</taxon>
        <taxon>Bacillati</taxon>
        <taxon>Bacillota</taxon>
        <taxon>Bacilli</taxon>
        <taxon>Bacillales</taxon>
        <taxon>Paenibacillaceae</taxon>
        <taxon>Paenibacillus</taxon>
    </lineage>
</organism>
<protein>
    <recommendedName>
        <fullName evidence="3">Bacteriophage SP-beta YorD domain-containing protein</fullName>
    </recommendedName>
</protein>